<dbReference type="GO" id="GO:0005829">
    <property type="term" value="C:cytosol"/>
    <property type="evidence" value="ECO:0007669"/>
    <property type="project" value="TreeGrafter"/>
</dbReference>
<keyword evidence="2 4" id="KW-0560">Oxidoreductase</keyword>
<dbReference type="PANTHER" id="PTHR10491:SF4">
    <property type="entry name" value="METHIONINE ADENOSYLTRANSFERASE 2 SUBUNIT BETA"/>
    <property type="match status" value="1"/>
</dbReference>
<accession>A0A9P1L0K0</accession>
<evidence type="ECO:0000313" key="5">
    <source>
        <dbReference type="Proteomes" id="UP000049685"/>
    </source>
</evidence>
<dbReference type="EC" id="1.1.1.133" evidence="2"/>
<dbReference type="AlphaFoldDB" id="A0A9P1L0K0"/>
<proteinExistence type="inferred from homology"/>
<dbReference type="Pfam" id="PF04321">
    <property type="entry name" value="RmlD_sub_bind"/>
    <property type="match status" value="1"/>
</dbReference>
<keyword evidence="2" id="KW-0521">NADP</keyword>
<dbReference type="GO" id="GO:0008831">
    <property type="term" value="F:dTDP-4-dehydrorhamnose reductase activity"/>
    <property type="evidence" value="ECO:0007669"/>
    <property type="project" value="UniProtKB-EC"/>
</dbReference>
<comment type="pathway">
    <text evidence="2">Carbohydrate biosynthesis; dTDP-L-rhamnose biosynthesis.</text>
</comment>
<name>A0A9P1L0K0_PARSO</name>
<reference evidence="5" key="1">
    <citation type="submission" date="2015-01" db="EMBL/GenBank/DDBJ databases">
        <authorList>
            <person name="Aslett A.Martin."/>
            <person name="De Silva Nishadi"/>
        </authorList>
    </citation>
    <scope>NUCLEOTIDE SEQUENCE [LARGE SCALE GENOMIC DNA]</scope>
    <source>
        <strain evidence="5">UMC4404</strain>
    </source>
</reference>
<comment type="caution">
    <text evidence="4">The sequence shown here is derived from an EMBL/GenBank/DDBJ whole genome shotgun (WGS) entry which is preliminary data.</text>
</comment>
<dbReference type="RefSeq" id="WP_057558719.1">
    <property type="nucleotide sequence ID" value="NZ_CDNY01000003.1"/>
</dbReference>
<comment type="function">
    <text evidence="2">Catalyzes the reduction of dTDP-6-deoxy-L-lyxo-4-hexulose to yield dTDP-L-rhamnose.</text>
</comment>
<evidence type="ECO:0000256" key="2">
    <source>
        <dbReference type="RuleBase" id="RU364082"/>
    </source>
</evidence>
<evidence type="ECO:0000313" key="4">
    <source>
        <dbReference type="EMBL" id="CEO33569.1"/>
    </source>
</evidence>
<dbReference type="FunFam" id="3.40.50.720:FF:000159">
    <property type="entry name" value="dTDP-4-dehydrorhamnose reductase"/>
    <property type="match status" value="1"/>
</dbReference>
<protein>
    <recommendedName>
        <fullName evidence="2">dTDP-4-dehydrorhamnose reductase</fullName>
        <ecNumber evidence="2">1.1.1.133</ecNumber>
    </recommendedName>
</protein>
<dbReference type="InterPro" id="IPR036291">
    <property type="entry name" value="NAD(P)-bd_dom_sf"/>
</dbReference>
<organism evidence="4 5">
    <name type="scientific">Paraclostridium sordellii</name>
    <name type="common">Clostridium sordellii</name>
    <dbReference type="NCBI Taxonomy" id="1505"/>
    <lineage>
        <taxon>Bacteria</taxon>
        <taxon>Bacillati</taxon>
        <taxon>Bacillota</taxon>
        <taxon>Clostridia</taxon>
        <taxon>Peptostreptococcales</taxon>
        <taxon>Peptostreptococcaceae</taxon>
        <taxon>Paraclostridium</taxon>
    </lineage>
</organism>
<dbReference type="InterPro" id="IPR029903">
    <property type="entry name" value="RmlD-like-bd"/>
</dbReference>
<dbReference type="InterPro" id="IPR005913">
    <property type="entry name" value="dTDP_dehydrorham_reduct"/>
</dbReference>
<dbReference type="Proteomes" id="UP000049685">
    <property type="component" value="Unassembled WGS sequence"/>
</dbReference>
<dbReference type="GO" id="GO:0019305">
    <property type="term" value="P:dTDP-rhamnose biosynthetic process"/>
    <property type="evidence" value="ECO:0007669"/>
    <property type="project" value="TreeGrafter"/>
</dbReference>
<dbReference type="NCBIfam" id="TIGR01214">
    <property type="entry name" value="rmlD"/>
    <property type="match status" value="1"/>
</dbReference>
<evidence type="ECO:0000259" key="3">
    <source>
        <dbReference type="Pfam" id="PF04321"/>
    </source>
</evidence>
<gene>
    <name evidence="4" type="primary">rmlD</name>
    <name evidence="4" type="ORF">UMC4404_15491</name>
</gene>
<dbReference type="CDD" id="cd05254">
    <property type="entry name" value="dTDP_HR_like_SDR_e"/>
    <property type="match status" value="1"/>
</dbReference>
<dbReference type="SUPFAM" id="SSF51735">
    <property type="entry name" value="NAD(P)-binding Rossmann-fold domains"/>
    <property type="match status" value="1"/>
</dbReference>
<comment type="similarity">
    <text evidence="1 2">Belongs to the dTDP-4-dehydrorhamnose reductase family.</text>
</comment>
<evidence type="ECO:0000256" key="1">
    <source>
        <dbReference type="ARBA" id="ARBA00010944"/>
    </source>
</evidence>
<feature type="domain" description="RmlD-like substrate binding" evidence="3">
    <location>
        <begin position="1"/>
        <end position="278"/>
    </location>
</feature>
<dbReference type="Gene3D" id="3.90.25.10">
    <property type="entry name" value="UDP-galactose 4-epimerase, domain 1"/>
    <property type="match status" value="1"/>
</dbReference>
<dbReference type="PANTHER" id="PTHR10491">
    <property type="entry name" value="DTDP-4-DEHYDRORHAMNOSE REDUCTASE"/>
    <property type="match status" value="1"/>
</dbReference>
<sequence>MRVLVTGINGQLGYDVYKELNKRGHQAIGVNKDQMDLTVLSEIKRCIENRKPDAIIHCAAYTAVDSAEDNEELCRKVNALAVQCIANCAKNLDIPMIYISTDYVFDGSKDGIYNEDDIPNPINIYGKTKYEGEVYIREILNKYYIVRISWVFGENGNNFIDTMIRLSKNKDSLNIINDQIGSPTYTKDLAPLLVDMIETDKYGTYHATNEGFCSWYDFAKEIFDIANIYMNIKAIKTSEYPTKATRPLNSKMSKQKLIDNGFGQLRYWRDAVKDYLENV</sequence>
<dbReference type="Gene3D" id="3.40.50.720">
    <property type="entry name" value="NAD(P)-binding Rossmann-like Domain"/>
    <property type="match status" value="1"/>
</dbReference>
<dbReference type="EMBL" id="CDNY01000003">
    <property type="protein sequence ID" value="CEO33569.1"/>
    <property type="molecule type" value="Genomic_DNA"/>
</dbReference>